<dbReference type="InterPro" id="IPR027469">
    <property type="entry name" value="Cation_efflux_TMD_sf"/>
</dbReference>
<dbReference type="InterPro" id="IPR002524">
    <property type="entry name" value="Cation_efflux"/>
</dbReference>
<feature type="compositionally biased region" description="Polar residues" evidence="8">
    <location>
        <begin position="16"/>
        <end position="32"/>
    </location>
</feature>
<dbReference type="Gene3D" id="1.20.1510.10">
    <property type="entry name" value="Cation efflux protein transmembrane domain"/>
    <property type="match status" value="1"/>
</dbReference>
<evidence type="ECO:0000256" key="5">
    <source>
        <dbReference type="ARBA" id="ARBA00022989"/>
    </source>
</evidence>
<evidence type="ECO:0000256" key="3">
    <source>
        <dbReference type="ARBA" id="ARBA00022448"/>
    </source>
</evidence>
<dbReference type="NCBIfam" id="TIGR01297">
    <property type="entry name" value="CDF"/>
    <property type="match status" value="1"/>
</dbReference>
<keyword evidence="4 9" id="KW-0812">Transmembrane</keyword>
<feature type="transmembrane region" description="Helical" evidence="9">
    <location>
        <begin position="139"/>
        <end position="162"/>
    </location>
</feature>
<evidence type="ECO:0000259" key="11">
    <source>
        <dbReference type="Pfam" id="PF16916"/>
    </source>
</evidence>
<comment type="similarity">
    <text evidence="2">Belongs to the cation diffusion facilitator (CDF) transporter (TC 2.A.4) family. SLC30A subfamily.</text>
</comment>
<evidence type="ECO:0000256" key="1">
    <source>
        <dbReference type="ARBA" id="ARBA00004141"/>
    </source>
</evidence>
<keyword evidence="3" id="KW-0813">Transport</keyword>
<dbReference type="Pfam" id="PF01545">
    <property type="entry name" value="Cation_efflux"/>
    <property type="match status" value="1"/>
</dbReference>
<evidence type="ECO:0000256" key="4">
    <source>
        <dbReference type="ARBA" id="ARBA00022692"/>
    </source>
</evidence>
<protein>
    <submittedName>
        <fullName evidence="12">Cation diffusion facilitator family transporter</fullName>
    </submittedName>
</protein>
<dbReference type="InterPro" id="IPR027470">
    <property type="entry name" value="Cation_efflux_CTD"/>
</dbReference>
<name>A0ABN3Q368_9ACTN</name>
<dbReference type="SUPFAM" id="SSF161111">
    <property type="entry name" value="Cation efflux protein transmembrane domain-like"/>
    <property type="match status" value="1"/>
</dbReference>
<evidence type="ECO:0000256" key="6">
    <source>
        <dbReference type="ARBA" id="ARBA00023065"/>
    </source>
</evidence>
<feature type="transmembrane region" description="Helical" evidence="9">
    <location>
        <begin position="104"/>
        <end position="127"/>
    </location>
</feature>
<dbReference type="Pfam" id="PF16916">
    <property type="entry name" value="ZT_dimer"/>
    <property type="match status" value="1"/>
</dbReference>
<dbReference type="Proteomes" id="UP001501447">
    <property type="component" value="Unassembled WGS sequence"/>
</dbReference>
<feature type="transmembrane region" description="Helical" evidence="9">
    <location>
        <begin position="41"/>
        <end position="65"/>
    </location>
</feature>
<dbReference type="SUPFAM" id="SSF160240">
    <property type="entry name" value="Cation efflux protein cytoplasmic domain-like"/>
    <property type="match status" value="1"/>
</dbReference>
<dbReference type="EMBL" id="BAAARJ010000009">
    <property type="protein sequence ID" value="GAA2614879.1"/>
    <property type="molecule type" value="Genomic_DNA"/>
</dbReference>
<feature type="domain" description="Cation efflux protein transmembrane" evidence="10">
    <location>
        <begin position="42"/>
        <end position="232"/>
    </location>
</feature>
<feature type="transmembrane region" description="Helical" evidence="9">
    <location>
        <begin position="174"/>
        <end position="197"/>
    </location>
</feature>
<evidence type="ECO:0000256" key="2">
    <source>
        <dbReference type="ARBA" id="ARBA00008873"/>
    </source>
</evidence>
<accession>A0ABN3Q368</accession>
<comment type="subcellular location">
    <subcellularLocation>
        <location evidence="1">Membrane</location>
        <topology evidence="1">Multi-pass membrane protein</topology>
    </subcellularLocation>
</comment>
<dbReference type="PANTHER" id="PTHR11562">
    <property type="entry name" value="CATION EFFLUX PROTEIN/ ZINC TRANSPORTER"/>
    <property type="match status" value="1"/>
</dbReference>
<feature type="compositionally biased region" description="Basic and acidic residues" evidence="8">
    <location>
        <begin position="1"/>
        <end position="14"/>
    </location>
</feature>
<feature type="region of interest" description="Disordered" evidence="8">
    <location>
        <begin position="1"/>
        <end position="36"/>
    </location>
</feature>
<evidence type="ECO:0000256" key="7">
    <source>
        <dbReference type="ARBA" id="ARBA00023136"/>
    </source>
</evidence>
<evidence type="ECO:0000256" key="9">
    <source>
        <dbReference type="SAM" id="Phobius"/>
    </source>
</evidence>
<dbReference type="InterPro" id="IPR036837">
    <property type="entry name" value="Cation_efflux_CTD_sf"/>
</dbReference>
<sequence length="325" mass="34127">MGHAHGRDAHRPDTHSPGTHSPGTHDPGTQRSAGARHRRPLAIAFAITLAYMAAEVVGGIAFGSLALLSDAAHMGTDVLGLGMALAAITLANRPGPRRRTYGTYRLEVLAALANGVLLFGVAGYVLVEAALRWGAPPNVPGLPLLLVAGGGLIVNLVSFRLLSSGAQDSLNLRAAYLEVVGDLLGSVAVLIGAGVILATGWRYVDPVLGVTIGLFILPRAARVMGQAVRILLEAAPPDMDVAEVEARIAALPGVAHVHDLHIWTVTSGMDAATGHVVLDDEGSPTRVLESVLALLEREYGITHATIQVEERGRWRTEEDPEHPSH</sequence>
<dbReference type="InterPro" id="IPR058533">
    <property type="entry name" value="Cation_efflux_TM"/>
</dbReference>
<keyword evidence="13" id="KW-1185">Reference proteome</keyword>
<dbReference type="RefSeq" id="WP_344566249.1">
    <property type="nucleotide sequence ID" value="NZ_BAAARJ010000009.1"/>
</dbReference>
<gene>
    <name evidence="12" type="ORF">GCM10009863_30760</name>
</gene>
<feature type="domain" description="Cation efflux protein cytoplasmic" evidence="11">
    <location>
        <begin position="236"/>
        <end position="310"/>
    </location>
</feature>
<proteinExistence type="inferred from homology"/>
<reference evidence="12 13" key="1">
    <citation type="journal article" date="2019" name="Int. J. Syst. Evol. Microbiol.">
        <title>The Global Catalogue of Microorganisms (GCM) 10K type strain sequencing project: providing services to taxonomists for standard genome sequencing and annotation.</title>
        <authorList>
            <consortium name="The Broad Institute Genomics Platform"/>
            <consortium name="The Broad Institute Genome Sequencing Center for Infectious Disease"/>
            <person name="Wu L."/>
            <person name="Ma J."/>
        </authorList>
    </citation>
    <scope>NUCLEOTIDE SEQUENCE [LARGE SCALE GENOMIC DNA]</scope>
    <source>
        <strain evidence="12 13">JCM 16373</strain>
    </source>
</reference>
<keyword evidence="7 9" id="KW-0472">Membrane</keyword>
<evidence type="ECO:0000313" key="13">
    <source>
        <dbReference type="Proteomes" id="UP001501447"/>
    </source>
</evidence>
<organism evidence="12 13">
    <name type="scientific">Streptomyces axinellae</name>
    <dbReference type="NCBI Taxonomy" id="552788"/>
    <lineage>
        <taxon>Bacteria</taxon>
        <taxon>Bacillati</taxon>
        <taxon>Actinomycetota</taxon>
        <taxon>Actinomycetes</taxon>
        <taxon>Kitasatosporales</taxon>
        <taxon>Streptomycetaceae</taxon>
        <taxon>Streptomyces</taxon>
    </lineage>
</organism>
<comment type="caution">
    <text evidence="12">The sequence shown here is derived from an EMBL/GenBank/DDBJ whole genome shotgun (WGS) entry which is preliminary data.</text>
</comment>
<dbReference type="PANTHER" id="PTHR11562:SF17">
    <property type="entry name" value="RE54080P-RELATED"/>
    <property type="match status" value="1"/>
</dbReference>
<keyword evidence="6" id="KW-0406">Ion transport</keyword>
<evidence type="ECO:0000259" key="10">
    <source>
        <dbReference type="Pfam" id="PF01545"/>
    </source>
</evidence>
<feature type="transmembrane region" description="Helical" evidence="9">
    <location>
        <begin position="71"/>
        <end position="92"/>
    </location>
</feature>
<evidence type="ECO:0000313" key="12">
    <source>
        <dbReference type="EMBL" id="GAA2614879.1"/>
    </source>
</evidence>
<keyword evidence="5 9" id="KW-1133">Transmembrane helix</keyword>
<evidence type="ECO:0000256" key="8">
    <source>
        <dbReference type="SAM" id="MobiDB-lite"/>
    </source>
</evidence>
<dbReference type="InterPro" id="IPR050681">
    <property type="entry name" value="CDF/SLC30A"/>
</dbReference>